<dbReference type="PANTHER" id="PTHR12265">
    <property type="entry name" value="TRANSMEMBRANE PROTEIN 53"/>
    <property type="match status" value="1"/>
</dbReference>
<reference evidence="1" key="1">
    <citation type="submission" date="2021-09" db="EMBL/GenBank/DDBJ databases">
        <title>A high-quality genome of the endoparasitic fungus Hirsutella rhossiliensis with a comparison of Hirsutella genomes reveals transposable elements contributing to genome size variation.</title>
        <authorList>
            <person name="Lin R."/>
            <person name="Jiao Y."/>
            <person name="Sun X."/>
            <person name="Ling J."/>
            <person name="Xie B."/>
            <person name="Cheng X."/>
        </authorList>
    </citation>
    <scope>NUCLEOTIDE SEQUENCE</scope>
    <source>
        <strain evidence="1">HR02</strain>
    </source>
</reference>
<dbReference type="AlphaFoldDB" id="A0A9P8MP12"/>
<organism evidence="1 2">
    <name type="scientific">Hirsutella rhossiliensis</name>
    <dbReference type="NCBI Taxonomy" id="111463"/>
    <lineage>
        <taxon>Eukaryota</taxon>
        <taxon>Fungi</taxon>
        <taxon>Dikarya</taxon>
        <taxon>Ascomycota</taxon>
        <taxon>Pezizomycotina</taxon>
        <taxon>Sordariomycetes</taxon>
        <taxon>Hypocreomycetidae</taxon>
        <taxon>Hypocreales</taxon>
        <taxon>Ophiocordycipitaceae</taxon>
        <taxon>Hirsutella</taxon>
    </lineage>
</organism>
<dbReference type="InterPro" id="IPR008547">
    <property type="entry name" value="DUF829_TMEM53"/>
</dbReference>
<accession>A0A9P8MP12</accession>
<dbReference type="InterPro" id="IPR029058">
    <property type="entry name" value="AB_hydrolase_fold"/>
</dbReference>
<dbReference type="EMBL" id="JAIZPD010000015">
    <property type="protein sequence ID" value="KAH0958645.1"/>
    <property type="molecule type" value="Genomic_DNA"/>
</dbReference>
<sequence length="282" mass="31469">MAAKSPAIPGFSALSDQVFVRPGSVDVKPSTSDPDTVIIYGWGDGQGRHVAKYADGYRRLFPHAKQVVVLSPIIKGMFSDLRQRSEYMVPVVEAMGDEDSALVHAMSNTGAANYAATLHAYRLRNNEALPHQLLIMDSTPGSTDLTPSNVMRWSRAMAMGTASWFPWPTAVTQAIWGVFLCVHSLYWWMLGRESAGAWSRRAVNDERYEAKGARKLYMYSKEDELISWEDIERHAAETKERGWEAEAELFQGSGHVGHMRQSPAQYWTAIGRAWRRAAGGES</sequence>
<dbReference type="GeneID" id="68359461"/>
<gene>
    <name evidence="1" type="ORF">HRG_10332</name>
</gene>
<proteinExistence type="predicted"/>
<evidence type="ECO:0000313" key="2">
    <source>
        <dbReference type="Proteomes" id="UP000824596"/>
    </source>
</evidence>
<comment type="caution">
    <text evidence="1">The sequence shown here is derived from an EMBL/GenBank/DDBJ whole genome shotgun (WGS) entry which is preliminary data.</text>
</comment>
<dbReference type="OrthoDB" id="77878at2759"/>
<dbReference type="SUPFAM" id="SSF53474">
    <property type="entry name" value="alpha/beta-Hydrolases"/>
    <property type="match status" value="1"/>
</dbReference>
<dbReference type="PANTHER" id="PTHR12265:SF14">
    <property type="entry name" value="INDOLE-DITERPENE BIOSYNTHESIS PROTEIN PAXU"/>
    <property type="match status" value="1"/>
</dbReference>
<dbReference type="Proteomes" id="UP000824596">
    <property type="component" value="Unassembled WGS sequence"/>
</dbReference>
<protein>
    <submittedName>
        <fullName evidence="1">PaxU</fullName>
    </submittedName>
</protein>
<dbReference type="Pfam" id="PF05705">
    <property type="entry name" value="DUF829"/>
    <property type="match status" value="1"/>
</dbReference>
<name>A0A9P8MP12_9HYPO</name>
<evidence type="ECO:0000313" key="1">
    <source>
        <dbReference type="EMBL" id="KAH0958645.1"/>
    </source>
</evidence>
<keyword evidence="2" id="KW-1185">Reference proteome</keyword>
<dbReference type="RefSeq" id="XP_044716158.1">
    <property type="nucleotide sequence ID" value="XM_044868803.1"/>
</dbReference>